<reference evidence="1 2" key="1">
    <citation type="submission" date="2014-09" db="EMBL/GenBank/DDBJ databases">
        <title>Vibrio maritimus JCM 19240. (C210) whole genome shotgun sequence.</title>
        <authorList>
            <person name="Sawabe T."/>
            <person name="Meirelles P."/>
            <person name="Nakanishi M."/>
            <person name="Sayaka M."/>
            <person name="Hattori M."/>
            <person name="Ohkuma M."/>
        </authorList>
    </citation>
    <scope>NUCLEOTIDE SEQUENCE [LARGE SCALE GENOMIC DNA]</scope>
    <source>
        <strain evidence="1 2">JCM 19240</strain>
    </source>
</reference>
<reference evidence="1 2" key="2">
    <citation type="submission" date="2014-09" db="EMBL/GenBank/DDBJ databases">
        <authorList>
            <consortium name="NBRP consortium"/>
            <person name="Sawabe T."/>
            <person name="Meirelles P."/>
            <person name="Nakanishi M."/>
            <person name="Sayaka M."/>
            <person name="Hattori M."/>
            <person name="Ohkuma M."/>
        </authorList>
    </citation>
    <scope>NUCLEOTIDE SEQUENCE [LARGE SCALE GENOMIC DNA]</scope>
    <source>
        <strain evidence="1 2">JCM 19240</strain>
    </source>
</reference>
<organism evidence="1 2">
    <name type="scientific">Vibrio maritimus</name>
    <dbReference type="NCBI Taxonomy" id="990268"/>
    <lineage>
        <taxon>Bacteria</taxon>
        <taxon>Pseudomonadati</taxon>
        <taxon>Pseudomonadota</taxon>
        <taxon>Gammaproteobacteria</taxon>
        <taxon>Vibrionales</taxon>
        <taxon>Vibrionaceae</taxon>
        <taxon>Vibrio</taxon>
    </lineage>
</organism>
<sequence length="39" mass="4412">MEPIVFVISHNISNIDTASQYSQLNSRKDIHAIEQAILD</sequence>
<dbReference type="EMBL" id="BBMT01000012">
    <property type="protein sequence ID" value="GAL36753.1"/>
    <property type="molecule type" value="Genomic_DNA"/>
</dbReference>
<evidence type="ECO:0000313" key="2">
    <source>
        <dbReference type="Proteomes" id="UP000029224"/>
    </source>
</evidence>
<dbReference type="Proteomes" id="UP000029224">
    <property type="component" value="Unassembled WGS sequence"/>
</dbReference>
<comment type="caution">
    <text evidence="1">The sequence shown here is derived from an EMBL/GenBank/DDBJ whole genome shotgun (WGS) entry which is preliminary data.</text>
</comment>
<gene>
    <name evidence="1" type="ORF">JCM19240_2822</name>
</gene>
<proteinExistence type="predicted"/>
<keyword evidence="2" id="KW-1185">Reference proteome</keyword>
<protein>
    <submittedName>
        <fullName evidence="1">Uncharacterized protein</fullName>
    </submittedName>
</protein>
<name>A0A090TBT4_9VIBR</name>
<dbReference type="AlphaFoldDB" id="A0A090TBT4"/>
<accession>A0A090TBT4</accession>
<evidence type="ECO:0000313" key="1">
    <source>
        <dbReference type="EMBL" id="GAL36753.1"/>
    </source>
</evidence>